<evidence type="ECO:0000313" key="1">
    <source>
        <dbReference type="EMBL" id="TYJ55181.1"/>
    </source>
</evidence>
<organism evidence="1 2">
    <name type="scientific">Cryptococcus floricola</name>
    <dbReference type="NCBI Taxonomy" id="2591691"/>
    <lineage>
        <taxon>Eukaryota</taxon>
        <taxon>Fungi</taxon>
        <taxon>Dikarya</taxon>
        <taxon>Basidiomycota</taxon>
        <taxon>Agaricomycotina</taxon>
        <taxon>Tremellomycetes</taxon>
        <taxon>Tremellales</taxon>
        <taxon>Cryptococcaceae</taxon>
        <taxon>Cryptococcus</taxon>
    </lineage>
</organism>
<reference evidence="1 2" key="1">
    <citation type="submission" date="2017-05" db="EMBL/GenBank/DDBJ databases">
        <title>The Genome Sequence of Tsuchiyaea wingfieldii DSM 27421.</title>
        <authorList>
            <person name="Cuomo C."/>
            <person name="Passer A."/>
            <person name="Billmyre B."/>
            <person name="Heitman J."/>
        </authorList>
    </citation>
    <scope>NUCLEOTIDE SEQUENCE [LARGE SCALE GENOMIC DNA]</scope>
    <source>
        <strain evidence="1 2">DSM 27421</strain>
    </source>
</reference>
<name>A0A5D3AY63_9TREE</name>
<protein>
    <submittedName>
        <fullName evidence="1">Uncharacterized protein</fullName>
    </submittedName>
</protein>
<evidence type="ECO:0000313" key="2">
    <source>
        <dbReference type="Proteomes" id="UP000322245"/>
    </source>
</evidence>
<dbReference type="EMBL" id="NIDF01000044">
    <property type="protein sequence ID" value="TYJ55181.1"/>
    <property type="molecule type" value="Genomic_DNA"/>
</dbReference>
<dbReference type="Proteomes" id="UP000322245">
    <property type="component" value="Unassembled WGS sequence"/>
</dbReference>
<gene>
    <name evidence="1" type="ORF">B9479_004115</name>
</gene>
<accession>A0A5D3AY63</accession>
<proteinExistence type="predicted"/>
<sequence>MPCTCAPSPDLIEPLPFPPEIKSRILCFLLTTTTCNSHFIDLLCLEQAVYAVHAKELYREVTLHGKSIEALWKGCDLYDDDELPDQSVLDLLSDEKPTPLGHISISYPSAIRKLLLVRHCLSLYLRTGYAADWCFGSVPDHLLSLMERLDVSAPLFCGVENLVIGEYYMEYILKALENDAESETSLGINSKYIPRNVHTVCIHWPDNSRSKMLGDELKTLISSRTPLLACHELMIHNAKLDQIRPILGPKLVLDLAPAVYHEGVDDERFIGHQQEDACLPWLSRYLKEVIRVDHGGQLDITFANLYTWKSPTPDSVVRHQVDIELRGDGWSGSLAEIIGYVAHGATPEGQKAIEDFYPSW</sequence>
<dbReference type="AlphaFoldDB" id="A0A5D3AY63"/>
<keyword evidence="2" id="KW-1185">Reference proteome</keyword>
<comment type="caution">
    <text evidence="1">The sequence shown here is derived from an EMBL/GenBank/DDBJ whole genome shotgun (WGS) entry which is preliminary data.</text>
</comment>